<protein>
    <submittedName>
        <fullName evidence="3">Glycosyltransferase involved in cell wall bisynthesis</fullName>
    </submittedName>
</protein>
<dbReference type="InterPro" id="IPR001296">
    <property type="entry name" value="Glyco_trans_1"/>
</dbReference>
<dbReference type="GO" id="GO:0009103">
    <property type="term" value="P:lipopolysaccharide biosynthetic process"/>
    <property type="evidence" value="ECO:0007669"/>
    <property type="project" value="TreeGrafter"/>
</dbReference>
<evidence type="ECO:0000313" key="4">
    <source>
        <dbReference type="Proteomes" id="UP000199476"/>
    </source>
</evidence>
<keyword evidence="1 3" id="KW-0808">Transferase</keyword>
<sequence length="415" mass="47123">MSAELIQVLGQRPACTGSGMYLQSIYRQAHRREYDQAVVAAAQKGSAEEDCADFREDYWPVKFLNGRLDFPIFGMSDNMPYQSRRYSSLTKNEEKKLLKSYLEQIERAVGEFEAPTILAHHLWLVTAEVAKKFTGLKVIGISHGTGLRQLQKNPRFADRIKRGTERLDKIFALNKYQKRQIVDMLEVDENKIAVTGLGYNQDNFYFPGREDISSRKEDDEIEIVYVGKLSRSKGVISLLRALERALTSTENKNVKLTLIGSGQGKEKELICQLAESADFSVELTGLLPQHEVGERLRQASIFCLPSFYEGFALVILEALACGLRVVTSDIPGVSNYLPEVIQEKSVLQKVKLPPLKNVDIPSEKGMKNFEKRLARALQAQITESEDFSFLADKEYREAVRSLGWEGVFRRLEDYF</sequence>
<evidence type="ECO:0000259" key="2">
    <source>
        <dbReference type="Pfam" id="PF00534"/>
    </source>
</evidence>
<dbReference type="OrthoDB" id="9804196at2"/>
<dbReference type="STRING" id="321763.SAMN04488692_11941"/>
<keyword evidence="4" id="KW-1185">Reference proteome</keyword>
<dbReference type="EMBL" id="FNGO01000019">
    <property type="protein sequence ID" value="SDM17061.1"/>
    <property type="molecule type" value="Genomic_DNA"/>
</dbReference>
<evidence type="ECO:0000256" key="1">
    <source>
        <dbReference type="ARBA" id="ARBA00022679"/>
    </source>
</evidence>
<organism evidence="3 4">
    <name type="scientific">Halarsenatibacter silvermanii</name>
    <dbReference type="NCBI Taxonomy" id="321763"/>
    <lineage>
        <taxon>Bacteria</taxon>
        <taxon>Bacillati</taxon>
        <taxon>Bacillota</taxon>
        <taxon>Clostridia</taxon>
        <taxon>Halanaerobiales</taxon>
        <taxon>Halarsenatibacteraceae</taxon>
        <taxon>Halarsenatibacter</taxon>
    </lineage>
</organism>
<name>A0A1G9R1N9_9FIRM</name>
<dbReference type="RefSeq" id="WP_089761200.1">
    <property type="nucleotide sequence ID" value="NZ_FNGO01000019.1"/>
</dbReference>
<reference evidence="3 4" key="1">
    <citation type="submission" date="2016-10" db="EMBL/GenBank/DDBJ databases">
        <authorList>
            <person name="de Groot N.N."/>
        </authorList>
    </citation>
    <scope>NUCLEOTIDE SEQUENCE [LARGE SCALE GENOMIC DNA]</scope>
    <source>
        <strain evidence="3 4">SLAS-1</strain>
    </source>
</reference>
<proteinExistence type="predicted"/>
<accession>A0A1G9R1N9</accession>
<dbReference type="Proteomes" id="UP000199476">
    <property type="component" value="Unassembled WGS sequence"/>
</dbReference>
<evidence type="ECO:0000313" key="3">
    <source>
        <dbReference type="EMBL" id="SDM17061.1"/>
    </source>
</evidence>
<dbReference type="Gene3D" id="3.40.50.2000">
    <property type="entry name" value="Glycogen Phosphorylase B"/>
    <property type="match status" value="2"/>
</dbReference>
<feature type="domain" description="Glycosyl transferase family 1" evidence="2">
    <location>
        <begin position="213"/>
        <end position="336"/>
    </location>
</feature>
<dbReference type="CDD" id="cd03801">
    <property type="entry name" value="GT4_PimA-like"/>
    <property type="match status" value="1"/>
</dbReference>
<dbReference type="GO" id="GO:0016757">
    <property type="term" value="F:glycosyltransferase activity"/>
    <property type="evidence" value="ECO:0007669"/>
    <property type="project" value="InterPro"/>
</dbReference>
<dbReference type="PANTHER" id="PTHR46401:SF2">
    <property type="entry name" value="GLYCOSYLTRANSFERASE WBBK-RELATED"/>
    <property type="match status" value="1"/>
</dbReference>
<gene>
    <name evidence="3" type="ORF">SAMN04488692_11941</name>
</gene>
<dbReference type="AlphaFoldDB" id="A0A1G9R1N9"/>
<dbReference type="Pfam" id="PF00534">
    <property type="entry name" value="Glycos_transf_1"/>
    <property type="match status" value="1"/>
</dbReference>
<dbReference type="PANTHER" id="PTHR46401">
    <property type="entry name" value="GLYCOSYLTRANSFERASE WBBK-RELATED"/>
    <property type="match status" value="1"/>
</dbReference>
<dbReference type="SUPFAM" id="SSF53756">
    <property type="entry name" value="UDP-Glycosyltransferase/glycogen phosphorylase"/>
    <property type="match status" value="1"/>
</dbReference>